<dbReference type="Proteomes" id="UP000578449">
    <property type="component" value="Unassembled WGS sequence"/>
</dbReference>
<keyword evidence="1" id="KW-0503">Monooxygenase</keyword>
<accession>A0A840NWI8</accession>
<keyword evidence="2" id="KW-1185">Reference proteome</keyword>
<organism evidence="1 2">
    <name type="scientific">Thermocatellispora tengchongensis</name>
    <dbReference type="NCBI Taxonomy" id="1073253"/>
    <lineage>
        <taxon>Bacteria</taxon>
        <taxon>Bacillati</taxon>
        <taxon>Actinomycetota</taxon>
        <taxon>Actinomycetes</taxon>
        <taxon>Streptosporangiales</taxon>
        <taxon>Streptosporangiaceae</taxon>
        <taxon>Thermocatellispora</taxon>
    </lineage>
</organism>
<sequence length="101" mass="11639">MIMRVWRGWTRTADAAEYAAYLLKTGYVGYTGTPGNLGVVFTRRDDEAEGRTEFLLTSTWESWDAIRAFAGDAPERAVFYPEDDRFLIDRETTVRHYTVFA</sequence>
<gene>
    <name evidence="1" type="ORF">HNP84_002915</name>
</gene>
<protein>
    <submittedName>
        <fullName evidence="1">Heme-degrading monooxygenase HmoA</fullName>
    </submittedName>
</protein>
<dbReference type="RefSeq" id="WP_185050137.1">
    <property type="nucleotide sequence ID" value="NZ_BAABIX010000010.1"/>
</dbReference>
<comment type="caution">
    <text evidence="1">The sequence shown here is derived from an EMBL/GenBank/DDBJ whole genome shotgun (WGS) entry which is preliminary data.</text>
</comment>
<evidence type="ECO:0000313" key="2">
    <source>
        <dbReference type="Proteomes" id="UP000578449"/>
    </source>
</evidence>
<dbReference type="AlphaFoldDB" id="A0A840NWI8"/>
<dbReference type="InterPro" id="IPR011008">
    <property type="entry name" value="Dimeric_a/b-barrel"/>
</dbReference>
<dbReference type="GO" id="GO:0004497">
    <property type="term" value="F:monooxygenase activity"/>
    <property type="evidence" value="ECO:0007669"/>
    <property type="project" value="UniProtKB-KW"/>
</dbReference>
<name>A0A840NWI8_9ACTN</name>
<reference evidence="1 2" key="1">
    <citation type="submission" date="2020-08" db="EMBL/GenBank/DDBJ databases">
        <title>Genomic Encyclopedia of Type Strains, Phase IV (KMG-IV): sequencing the most valuable type-strain genomes for metagenomic binning, comparative biology and taxonomic classification.</title>
        <authorList>
            <person name="Goeker M."/>
        </authorList>
    </citation>
    <scope>NUCLEOTIDE SEQUENCE [LARGE SCALE GENOMIC DNA]</scope>
    <source>
        <strain evidence="1 2">DSM 45615</strain>
    </source>
</reference>
<evidence type="ECO:0000313" key="1">
    <source>
        <dbReference type="EMBL" id="MBB5133194.1"/>
    </source>
</evidence>
<dbReference type="EMBL" id="JACHGN010000005">
    <property type="protein sequence ID" value="MBB5133194.1"/>
    <property type="molecule type" value="Genomic_DNA"/>
</dbReference>
<keyword evidence="1" id="KW-0560">Oxidoreductase</keyword>
<dbReference type="SUPFAM" id="SSF54909">
    <property type="entry name" value="Dimeric alpha+beta barrel"/>
    <property type="match status" value="1"/>
</dbReference>
<proteinExistence type="predicted"/>